<gene>
    <name evidence="1" type="ORF">NCTC10047_00087</name>
</gene>
<dbReference type="InterPro" id="IPR021223">
    <property type="entry name" value="AbiGi"/>
</dbReference>
<dbReference type="Proteomes" id="UP000275676">
    <property type="component" value="Chromosome"/>
</dbReference>
<evidence type="ECO:0000313" key="1">
    <source>
        <dbReference type="EMBL" id="VEA74309.1"/>
    </source>
</evidence>
<dbReference type="EMBL" id="LR134156">
    <property type="protein sequence ID" value="VEA74309.1"/>
    <property type="molecule type" value="Genomic_DNA"/>
</dbReference>
<accession>A0A447QWA2</accession>
<sequence length="161" mass="18844">MKPKSETLFHFTKSSDVLEVILEDGFWPRFCLEDVSWLGFTEYDYVSYPMVCFCDIPLSRISEHVDFYGSFGLGMSKDWAEKNGLNPVFYVSRSSATSKTLRKLNNPIIKLSDEDDVKKLKIQYGIYMLLQNQRKVKWLWIINLLEKIFIKNQSGAMFQLT</sequence>
<protein>
    <submittedName>
        <fullName evidence="1">Protein of uncharacterized function (DUF2743)</fullName>
    </submittedName>
</protein>
<dbReference type="AlphaFoldDB" id="A0A447QWA2"/>
<evidence type="ECO:0000313" key="2">
    <source>
        <dbReference type="Proteomes" id="UP000275676"/>
    </source>
</evidence>
<dbReference type="Pfam" id="PF10899">
    <property type="entry name" value="AbiGi"/>
    <property type="match status" value="1"/>
</dbReference>
<reference evidence="1 2" key="1">
    <citation type="submission" date="2018-12" db="EMBL/GenBank/DDBJ databases">
        <authorList>
            <consortium name="Pathogen Informatics"/>
        </authorList>
    </citation>
    <scope>NUCLEOTIDE SEQUENCE [LARGE SCALE GENOMIC DNA]</scope>
    <source>
        <strain evidence="1 2">NCTC10047</strain>
    </source>
</reference>
<proteinExistence type="predicted"/>
<organism evidence="1 2">
    <name type="scientific">Salmonella enterica subsp. arizonae</name>
    <dbReference type="NCBI Taxonomy" id="59203"/>
    <lineage>
        <taxon>Bacteria</taxon>
        <taxon>Pseudomonadati</taxon>
        <taxon>Pseudomonadota</taxon>
        <taxon>Gammaproteobacteria</taxon>
        <taxon>Enterobacterales</taxon>
        <taxon>Enterobacteriaceae</taxon>
        <taxon>Salmonella</taxon>
    </lineage>
</organism>
<name>A0A447QWA2_SALER</name>